<sequence length="188" mass="21500">MDSRLGSRPTHSSRLNADGPNSEYIYTNGEIHHGNADDSRSRSDRSFLRAQQKAEEALNFSKQARTGEITNGPTLPKFTMTLVDDETPLPITSGQTSPRQSEAELPVRLFKADISENKPPSYDSSHHNTKSREIPIELKCSMCQREYSEPRLLPCLHSFCYRCLEEEVSHRTENRIRCPKCQRDFDLE</sequence>
<gene>
    <name evidence="5" type="ORF">PACLA_8A077503</name>
</gene>
<evidence type="ECO:0000313" key="6">
    <source>
        <dbReference type="Proteomes" id="UP001152795"/>
    </source>
</evidence>
<dbReference type="EMBL" id="CACRXK020016223">
    <property type="protein sequence ID" value="CAB4029515.1"/>
    <property type="molecule type" value="Genomic_DNA"/>
</dbReference>
<dbReference type="InterPro" id="IPR013083">
    <property type="entry name" value="Znf_RING/FYVE/PHD"/>
</dbReference>
<dbReference type="AlphaFoldDB" id="A0A7D9LBP6"/>
<dbReference type="InterPro" id="IPR001841">
    <property type="entry name" value="Znf_RING"/>
</dbReference>
<feature type="compositionally biased region" description="Polar residues" evidence="4">
    <location>
        <begin position="60"/>
        <end position="73"/>
    </location>
</feature>
<dbReference type="GO" id="GO:0008270">
    <property type="term" value="F:zinc ion binding"/>
    <property type="evidence" value="ECO:0007669"/>
    <property type="project" value="UniProtKB-KW"/>
</dbReference>
<dbReference type="GO" id="GO:0016874">
    <property type="term" value="F:ligase activity"/>
    <property type="evidence" value="ECO:0007669"/>
    <property type="project" value="UniProtKB-KW"/>
</dbReference>
<accession>A0A7D9LBP6</accession>
<comment type="caution">
    <text evidence="5">The sequence shown here is derived from an EMBL/GenBank/DDBJ whole genome shotgun (WGS) entry which is preliminary data.</text>
</comment>
<dbReference type="PROSITE" id="PS00518">
    <property type="entry name" value="ZF_RING_1"/>
    <property type="match status" value="1"/>
</dbReference>
<keyword evidence="6" id="KW-1185">Reference proteome</keyword>
<dbReference type="InterPro" id="IPR027370">
    <property type="entry name" value="Znf-RING_euk"/>
</dbReference>
<organism evidence="5 6">
    <name type="scientific">Paramuricea clavata</name>
    <name type="common">Red gorgonian</name>
    <name type="synonym">Violescent sea-whip</name>
    <dbReference type="NCBI Taxonomy" id="317549"/>
    <lineage>
        <taxon>Eukaryota</taxon>
        <taxon>Metazoa</taxon>
        <taxon>Cnidaria</taxon>
        <taxon>Anthozoa</taxon>
        <taxon>Octocorallia</taxon>
        <taxon>Malacalcyonacea</taxon>
        <taxon>Plexauridae</taxon>
        <taxon>Paramuricea</taxon>
    </lineage>
</organism>
<dbReference type="Proteomes" id="UP001152795">
    <property type="component" value="Unassembled WGS sequence"/>
</dbReference>
<dbReference type="Pfam" id="PF13445">
    <property type="entry name" value="zf-RING_UBOX"/>
    <property type="match status" value="1"/>
</dbReference>
<dbReference type="OrthoDB" id="111250at2759"/>
<evidence type="ECO:0000256" key="3">
    <source>
        <dbReference type="ARBA" id="ARBA00022833"/>
    </source>
</evidence>
<dbReference type="InterPro" id="IPR017907">
    <property type="entry name" value="Znf_RING_CS"/>
</dbReference>
<evidence type="ECO:0000256" key="1">
    <source>
        <dbReference type="ARBA" id="ARBA00022723"/>
    </source>
</evidence>
<keyword evidence="1" id="KW-0479">Metal-binding</keyword>
<keyword evidence="3" id="KW-0862">Zinc</keyword>
<dbReference type="PANTHER" id="PTHR25462:SF296">
    <property type="entry name" value="MEIOTIC P26, ISOFORM F"/>
    <property type="match status" value="1"/>
</dbReference>
<evidence type="ECO:0000256" key="4">
    <source>
        <dbReference type="SAM" id="MobiDB-lite"/>
    </source>
</evidence>
<reference evidence="5" key="1">
    <citation type="submission" date="2020-04" db="EMBL/GenBank/DDBJ databases">
        <authorList>
            <person name="Alioto T."/>
            <person name="Alioto T."/>
            <person name="Gomez Garrido J."/>
        </authorList>
    </citation>
    <scope>NUCLEOTIDE SEQUENCE</scope>
    <source>
        <strain evidence="5">A484AB</strain>
    </source>
</reference>
<dbReference type="InterPro" id="IPR047153">
    <property type="entry name" value="TRIM45/56/19-like"/>
</dbReference>
<feature type="region of interest" description="Disordered" evidence="4">
    <location>
        <begin position="1"/>
        <end position="77"/>
    </location>
</feature>
<dbReference type="SUPFAM" id="SSF57850">
    <property type="entry name" value="RING/U-box"/>
    <property type="match status" value="1"/>
</dbReference>
<keyword evidence="5" id="KW-0436">Ligase</keyword>
<feature type="non-terminal residue" evidence="5">
    <location>
        <position position="188"/>
    </location>
</feature>
<dbReference type="PROSITE" id="PS50089">
    <property type="entry name" value="ZF_RING_2"/>
    <property type="match status" value="1"/>
</dbReference>
<dbReference type="SMART" id="SM00184">
    <property type="entry name" value="RING"/>
    <property type="match status" value="1"/>
</dbReference>
<keyword evidence="2" id="KW-0863">Zinc-finger</keyword>
<dbReference type="Gene3D" id="3.30.40.10">
    <property type="entry name" value="Zinc/RING finger domain, C3HC4 (zinc finger)"/>
    <property type="match status" value="1"/>
</dbReference>
<protein>
    <submittedName>
        <fullName evidence="5">E3 ubiquitin- ligase TRIM71</fullName>
    </submittedName>
</protein>
<evidence type="ECO:0000313" key="5">
    <source>
        <dbReference type="EMBL" id="CAB4029515.1"/>
    </source>
</evidence>
<name>A0A7D9LBP6_PARCT</name>
<evidence type="ECO:0000256" key="2">
    <source>
        <dbReference type="ARBA" id="ARBA00022771"/>
    </source>
</evidence>
<feature type="compositionally biased region" description="Basic and acidic residues" evidence="4">
    <location>
        <begin position="30"/>
        <end position="56"/>
    </location>
</feature>
<proteinExistence type="predicted"/>
<dbReference type="PANTHER" id="PTHR25462">
    <property type="entry name" value="BONUS, ISOFORM C-RELATED"/>
    <property type="match status" value="1"/>
</dbReference>